<feature type="transmembrane region" description="Helical" evidence="2">
    <location>
        <begin position="12"/>
        <end position="39"/>
    </location>
</feature>
<feature type="transmembrane region" description="Helical" evidence="2">
    <location>
        <begin position="45"/>
        <end position="64"/>
    </location>
</feature>
<dbReference type="InterPro" id="IPR007403">
    <property type="entry name" value="DUF456"/>
</dbReference>
<protein>
    <submittedName>
        <fullName evidence="3">DUF456 family protein</fullName>
    </submittedName>
</protein>
<evidence type="ECO:0000313" key="3">
    <source>
        <dbReference type="EMBL" id="TJZ99381.1"/>
    </source>
</evidence>
<keyword evidence="2" id="KW-1133">Transmembrane helix</keyword>
<feature type="non-terminal residue" evidence="3">
    <location>
        <position position="257"/>
    </location>
</feature>
<gene>
    <name evidence="3" type="ORF">FCI23_46095</name>
</gene>
<sequence>MGIAQLCLVGAVMLLGLVGVLVPGVPGALLCWAAVLWWATSVHSSLSWGVLAAASGLLLLNKVLKWLLPSRSMRESGVPWRTLVIGGAVAVCGFFIIPVVGAPIGFVAGIYGTERLGLGSHGDAQAATRMAMRAIGLAMLIELFVCLLVAGVWLGADAPASATSTARWRGRRPTGLSARPARSAQASSTSKTSPPWKPVAAGAATPACRDRCAAPSPKRSGTWPPRPVSRWSPSRPGAPPRSARGAWAPWATTRPPT</sequence>
<keyword evidence="2" id="KW-0472">Membrane</keyword>
<evidence type="ECO:0000313" key="4">
    <source>
        <dbReference type="Proteomes" id="UP000305778"/>
    </source>
</evidence>
<dbReference type="Pfam" id="PF04306">
    <property type="entry name" value="DUF456"/>
    <property type="match status" value="1"/>
</dbReference>
<feature type="transmembrane region" description="Helical" evidence="2">
    <location>
        <begin position="84"/>
        <end position="111"/>
    </location>
</feature>
<comment type="caution">
    <text evidence="3">The sequence shown here is derived from an EMBL/GenBank/DDBJ whole genome shotgun (WGS) entry which is preliminary data.</text>
</comment>
<feature type="compositionally biased region" description="Low complexity" evidence="1">
    <location>
        <begin position="228"/>
        <end position="251"/>
    </location>
</feature>
<keyword evidence="2" id="KW-0812">Transmembrane</keyword>
<reference evidence="3 4" key="1">
    <citation type="submission" date="2019-04" db="EMBL/GenBank/DDBJ databases">
        <title>Streptomyces oryziradicis sp. nov., a novel actinomycete isolated from rhizosphere soil of rice (Oryza sativa L.).</title>
        <authorList>
            <person name="Li C."/>
        </authorList>
    </citation>
    <scope>NUCLEOTIDE SEQUENCE [LARGE SCALE GENOMIC DNA]</scope>
    <source>
        <strain evidence="3 4">NEAU-C40</strain>
    </source>
</reference>
<dbReference type="AlphaFoldDB" id="A0A4U0RTB4"/>
<evidence type="ECO:0000256" key="2">
    <source>
        <dbReference type="SAM" id="Phobius"/>
    </source>
</evidence>
<proteinExistence type="predicted"/>
<organism evidence="3 4">
    <name type="scientific">Actinacidiphila oryziradicis</name>
    <dbReference type="NCBI Taxonomy" id="2571141"/>
    <lineage>
        <taxon>Bacteria</taxon>
        <taxon>Bacillati</taxon>
        <taxon>Actinomycetota</taxon>
        <taxon>Actinomycetes</taxon>
        <taxon>Kitasatosporales</taxon>
        <taxon>Streptomycetaceae</taxon>
        <taxon>Actinacidiphila</taxon>
    </lineage>
</organism>
<name>A0A4U0RTB4_9ACTN</name>
<evidence type="ECO:0000256" key="1">
    <source>
        <dbReference type="SAM" id="MobiDB-lite"/>
    </source>
</evidence>
<dbReference type="Proteomes" id="UP000305778">
    <property type="component" value="Unassembled WGS sequence"/>
</dbReference>
<feature type="transmembrane region" description="Helical" evidence="2">
    <location>
        <begin position="131"/>
        <end position="154"/>
    </location>
</feature>
<feature type="region of interest" description="Disordered" evidence="1">
    <location>
        <begin position="163"/>
        <end position="257"/>
    </location>
</feature>
<dbReference type="OrthoDB" id="4333031at2"/>
<dbReference type="EMBL" id="SUMC01000109">
    <property type="protein sequence ID" value="TJZ99381.1"/>
    <property type="molecule type" value="Genomic_DNA"/>
</dbReference>
<feature type="compositionally biased region" description="Low complexity" evidence="1">
    <location>
        <begin position="177"/>
        <end position="194"/>
    </location>
</feature>
<keyword evidence="4" id="KW-1185">Reference proteome</keyword>
<accession>A0A4U0RTB4</accession>